<organism evidence="14 15">
    <name type="scientific">Sulfurihydrogenibium azorense (strain DSM 15241 / OCM 825 / Az-Fu1)</name>
    <dbReference type="NCBI Taxonomy" id="204536"/>
    <lineage>
        <taxon>Bacteria</taxon>
        <taxon>Pseudomonadati</taxon>
        <taxon>Aquificota</taxon>
        <taxon>Aquificia</taxon>
        <taxon>Aquificales</taxon>
        <taxon>Hydrogenothermaceae</taxon>
        <taxon>Sulfurihydrogenibium</taxon>
    </lineage>
</organism>
<dbReference type="GO" id="GO:0005737">
    <property type="term" value="C:cytoplasm"/>
    <property type="evidence" value="ECO:0007669"/>
    <property type="project" value="UniProtKB-SubCell"/>
</dbReference>
<dbReference type="SUPFAM" id="SSF55979">
    <property type="entry name" value="DNA clamp"/>
    <property type="match status" value="3"/>
</dbReference>
<evidence type="ECO:0000256" key="2">
    <source>
        <dbReference type="ARBA" id="ARBA00010752"/>
    </source>
</evidence>
<dbReference type="InterPro" id="IPR022637">
    <property type="entry name" value="DNA_polIII_beta_cen"/>
</dbReference>
<dbReference type="SMART" id="SM00480">
    <property type="entry name" value="POL3Bc"/>
    <property type="match status" value="1"/>
</dbReference>
<evidence type="ECO:0000313" key="14">
    <source>
        <dbReference type="EMBL" id="ACN98155.1"/>
    </source>
</evidence>
<evidence type="ECO:0000259" key="11">
    <source>
        <dbReference type="Pfam" id="PF00712"/>
    </source>
</evidence>
<evidence type="ECO:0000256" key="3">
    <source>
        <dbReference type="ARBA" id="ARBA00021035"/>
    </source>
</evidence>
<dbReference type="OrthoDB" id="8421503at2"/>
<dbReference type="KEGG" id="saf:SULAZ_0725"/>
<dbReference type="STRING" id="204536.SULAZ_0725"/>
<accession>C1DUC3</accession>
<evidence type="ECO:0000259" key="13">
    <source>
        <dbReference type="Pfam" id="PF02768"/>
    </source>
</evidence>
<dbReference type="AlphaFoldDB" id="C1DUC3"/>
<dbReference type="GO" id="GO:0003887">
    <property type="term" value="F:DNA-directed DNA polymerase activity"/>
    <property type="evidence" value="ECO:0007669"/>
    <property type="project" value="UniProtKB-UniRule"/>
</dbReference>
<dbReference type="PANTHER" id="PTHR30478">
    <property type="entry name" value="DNA POLYMERASE III SUBUNIT BETA"/>
    <property type="match status" value="1"/>
</dbReference>
<comment type="subcellular location">
    <subcellularLocation>
        <location evidence="1 10">Cytoplasm</location>
    </subcellularLocation>
</comment>
<sequence length="362" mass="40110">MDIIVDKKSFQDAVKKVIAEKKAALPVLTNFLLKAENGKLIIQGTDLEVFTTYWINADVKEEGSVCVNAKKLTDISKVLPAASVSLTLDKNNLKIVSGKTKYSLPTTDPEDFPVFEEFPADLAVRVSGDTLLKGITKTVYAASKDESRFALNGVCFSFVEKYLDFVATDGHRLALYKGEVSGGSIEGKYIVPQKALSEIKKLVSEYDDVEVAISGSSIFFKGSDWMLSARLLEGVFPDYTQVIPKSFNIEVEVLKGDILDSVKRVVVAEESDAKPIKLTLKENKLIISTPTVEDAYAEDEIDIEYNQEEFEIGFNGKYIIDAIDEIEDSKIVLKFINKDSQTVIVPKDESEPYLAVVMPMNI</sequence>
<dbReference type="GO" id="GO:0008408">
    <property type="term" value="F:3'-5' exonuclease activity"/>
    <property type="evidence" value="ECO:0007669"/>
    <property type="project" value="InterPro"/>
</dbReference>
<evidence type="ECO:0000256" key="6">
    <source>
        <dbReference type="ARBA" id="ARBA00022695"/>
    </source>
</evidence>
<dbReference type="CDD" id="cd00140">
    <property type="entry name" value="beta_clamp"/>
    <property type="match status" value="1"/>
</dbReference>
<evidence type="ECO:0000256" key="5">
    <source>
        <dbReference type="ARBA" id="ARBA00022679"/>
    </source>
</evidence>
<evidence type="ECO:0000256" key="1">
    <source>
        <dbReference type="ARBA" id="ARBA00004496"/>
    </source>
</evidence>
<feature type="domain" description="DNA polymerase III beta sliding clamp central" evidence="12">
    <location>
        <begin position="126"/>
        <end position="238"/>
    </location>
</feature>
<dbReference type="PIRSF" id="PIRSF000804">
    <property type="entry name" value="DNA_pol_III_b"/>
    <property type="match status" value="1"/>
</dbReference>
<comment type="subunit">
    <text evidence="10">Forms a ring-shaped head-to-tail homodimer around DNA.</text>
</comment>
<evidence type="ECO:0000313" key="15">
    <source>
        <dbReference type="Proteomes" id="UP000001369"/>
    </source>
</evidence>
<reference evidence="14 15" key="1">
    <citation type="journal article" date="2009" name="J. Bacteriol.">
        <title>Complete and draft genome sequences of six members of the Aquificales.</title>
        <authorList>
            <person name="Reysenbach A.L."/>
            <person name="Hamamura N."/>
            <person name="Podar M."/>
            <person name="Griffiths E."/>
            <person name="Ferreira S."/>
            <person name="Hochstein R."/>
            <person name="Heidelberg J."/>
            <person name="Johnson J."/>
            <person name="Mead D."/>
            <person name="Pohorille A."/>
            <person name="Sarmiento M."/>
            <person name="Schweighofer K."/>
            <person name="Seshadri R."/>
            <person name="Voytek M.A."/>
        </authorList>
    </citation>
    <scope>NUCLEOTIDE SEQUENCE [LARGE SCALE GENOMIC DNA]</scope>
    <source>
        <strain evidence="15">Az-Fu1 / DSM 15241 / OCM 825</strain>
    </source>
</reference>
<protein>
    <recommendedName>
        <fullName evidence="3 10">Beta sliding clamp</fullName>
    </recommendedName>
</protein>
<keyword evidence="15" id="KW-1185">Reference proteome</keyword>
<dbReference type="GO" id="GO:0006271">
    <property type="term" value="P:DNA strand elongation involved in DNA replication"/>
    <property type="evidence" value="ECO:0007669"/>
    <property type="project" value="TreeGrafter"/>
</dbReference>
<feature type="domain" description="DNA polymerase III beta sliding clamp C-terminal" evidence="13">
    <location>
        <begin position="241"/>
        <end position="360"/>
    </location>
</feature>
<dbReference type="Pfam" id="PF02768">
    <property type="entry name" value="DNA_pol3_beta_3"/>
    <property type="match status" value="1"/>
</dbReference>
<keyword evidence="7 10" id="KW-0235">DNA replication</keyword>
<keyword evidence="6 10" id="KW-0548">Nucleotidyltransferase</keyword>
<dbReference type="Pfam" id="PF02767">
    <property type="entry name" value="DNA_pol3_beta_2"/>
    <property type="match status" value="1"/>
</dbReference>
<dbReference type="GO" id="GO:0009360">
    <property type="term" value="C:DNA polymerase III complex"/>
    <property type="evidence" value="ECO:0007669"/>
    <property type="project" value="InterPro"/>
</dbReference>
<keyword evidence="8 10" id="KW-0239">DNA-directed DNA polymerase</keyword>
<evidence type="ECO:0000256" key="7">
    <source>
        <dbReference type="ARBA" id="ARBA00022705"/>
    </source>
</evidence>
<dbReference type="InterPro" id="IPR022634">
    <property type="entry name" value="DNA_polIII_beta_N"/>
</dbReference>
<evidence type="ECO:0000256" key="8">
    <source>
        <dbReference type="ARBA" id="ARBA00022932"/>
    </source>
</evidence>
<dbReference type="InterPro" id="IPR001001">
    <property type="entry name" value="DNA_polIII_beta"/>
</dbReference>
<dbReference type="RefSeq" id="WP_012673481.1">
    <property type="nucleotide sequence ID" value="NC_012438.1"/>
</dbReference>
<dbReference type="InterPro" id="IPR022635">
    <property type="entry name" value="DNA_polIII_beta_C"/>
</dbReference>
<feature type="domain" description="DNA polymerase III beta sliding clamp N-terminal" evidence="11">
    <location>
        <begin position="1"/>
        <end position="114"/>
    </location>
</feature>
<dbReference type="EMBL" id="CP001229">
    <property type="protein sequence ID" value="ACN98155.1"/>
    <property type="molecule type" value="Genomic_DNA"/>
</dbReference>
<dbReference type="HOGENOM" id="CLU_038149_4_2_0"/>
<comment type="function">
    <text evidence="10">Confers DNA tethering and processivity to DNA polymerases and other proteins. Acts as a clamp, forming a ring around DNA (a reaction catalyzed by the clamp-loading complex) which diffuses in an ATP-independent manner freely and bidirectionally along dsDNA. Initially characterized for its ability to contact the catalytic subunit of DNA polymerase III (Pol III), a complex, multichain enzyme responsible for most of the replicative synthesis in bacteria; Pol III exhibits 3'-5' exonuclease proofreading activity. The beta chain is required for initiation of replication as well as for processivity of DNA replication.</text>
</comment>
<comment type="similarity">
    <text evidence="2 10">Belongs to the beta sliding clamp family.</text>
</comment>
<evidence type="ECO:0000256" key="9">
    <source>
        <dbReference type="ARBA" id="ARBA00023125"/>
    </source>
</evidence>
<dbReference type="eggNOG" id="COG0592">
    <property type="taxonomic scope" value="Bacteria"/>
</dbReference>
<evidence type="ECO:0000259" key="12">
    <source>
        <dbReference type="Pfam" id="PF02767"/>
    </source>
</evidence>
<evidence type="ECO:0000256" key="10">
    <source>
        <dbReference type="PIRNR" id="PIRNR000804"/>
    </source>
</evidence>
<dbReference type="NCBIfam" id="TIGR00663">
    <property type="entry name" value="dnan"/>
    <property type="match status" value="1"/>
</dbReference>
<keyword evidence="9" id="KW-0238">DNA-binding</keyword>
<dbReference type="Proteomes" id="UP000001369">
    <property type="component" value="Chromosome"/>
</dbReference>
<dbReference type="Gene3D" id="3.10.150.10">
    <property type="entry name" value="DNA Polymerase III, subunit A, domain 2"/>
    <property type="match status" value="1"/>
</dbReference>
<evidence type="ECO:0000256" key="4">
    <source>
        <dbReference type="ARBA" id="ARBA00022490"/>
    </source>
</evidence>
<gene>
    <name evidence="14" type="primary">dnaN</name>
    <name evidence="14" type="ordered locus">SULAZ_0725</name>
</gene>
<dbReference type="Pfam" id="PF00712">
    <property type="entry name" value="DNA_pol3_beta"/>
    <property type="match status" value="1"/>
</dbReference>
<dbReference type="InterPro" id="IPR046938">
    <property type="entry name" value="DNA_clamp_sf"/>
</dbReference>
<keyword evidence="5 10" id="KW-0808">Transferase</keyword>
<dbReference type="PANTHER" id="PTHR30478:SF0">
    <property type="entry name" value="BETA SLIDING CLAMP"/>
    <property type="match status" value="1"/>
</dbReference>
<dbReference type="Gene3D" id="3.70.10.10">
    <property type="match status" value="1"/>
</dbReference>
<keyword evidence="4 10" id="KW-0963">Cytoplasm</keyword>
<proteinExistence type="inferred from homology"/>
<name>C1DUC3_SULAA</name>
<dbReference type="GO" id="GO:0003677">
    <property type="term" value="F:DNA binding"/>
    <property type="evidence" value="ECO:0007669"/>
    <property type="project" value="UniProtKB-UniRule"/>
</dbReference>